<accession>A0A0E0IHV4</accession>
<dbReference type="Gramene" id="ONIVA09G05400.1">
    <property type="protein sequence ID" value="ONIVA09G05400.1"/>
    <property type="gene ID" value="ONIVA09G05400"/>
</dbReference>
<keyword evidence="4" id="KW-1185">Reference proteome</keyword>
<protein>
    <submittedName>
        <fullName evidence="3">Uncharacterized protein</fullName>
    </submittedName>
</protein>
<proteinExistence type="predicted"/>
<evidence type="ECO:0000256" key="1">
    <source>
        <dbReference type="SAM" id="MobiDB-lite"/>
    </source>
</evidence>
<feature type="region of interest" description="Disordered" evidence="1">
    <location>
        <begin position="117"/>
        <end position="141"/>
    </location>
</feature>
<keyword evidence="2" id="KW-1133">Transmembrane helix</keyword>
<keyword evidence="2" id="KW-0472">Membrane</keyword>
<keyword evidence="2" id="KW-0812">Transmembrane</keyword>
<reference evidence="3" key="2">
    <citation type="submission" date="2018-04" db="EMBL/GenBank/DDBJ databases">
        <title>OnivRS2 (Oryza nivara Reference Sequence Version 2).</title>
        <authorList>
            <person name="Zhang J."/>
            <person name="Kudrna D."/>
            <person name="Lee S."/>
            <person name="Talag J."/>
            <person name="Rajasekar S."/>
            <person name="Welchert J."/>
            <person name="Hsing Y.-I."/>
            <person name="Wing R.A."/>
        </authorList>
    </citation>
    <scope>NUCLEOTIDE SEQUENCE [LARGE SCALE GENOMIC DNA]</scope>
    <source>
        <strain evidence="3">SL10</strain>
    </source>
</reference>
<name>A0A0E0IHV4_ORYNI</name>
<feature type="transmembrane region" description="Helical" evidence="2">
    <location>
        <begin position="48"/>
        <end position="77"/>
    </location>
</feature>
<evidence type="ECO:0000256" key="2">
    <source>
        <dbReference type="SAM" id="Phobius"/>
    </source>
</evidence>
<dbReference type="Proteomes" id="UP000006591">
    <property type="component" value="Chromosome 9"/>
</dbReference>
<reference evidence="3" key="1">
    <citation type="submission" date="2015-04" db="UniProtKB">
        <authorList>
            <consortium name="EnsemblPlants"/>
        </authorList>
    </citation>
    <scope>IDENTIFICATION</scope>
    <source>
        <strain evidence="3">SL10</strain>
    </source>
</reference>
<evidence type="ECO:0000313" key="3">
    <source>
        <dbReference type="EnsemblPlants" id="ONIVA09G05400.1"/>
    </source>
</evidence>
<evidence type="ECO:0000313" key="4">
    <source>
        <dbReference type="Proteomes" id="UP000006591"/>
    </source>
</evidence>
<organism evidence="3">
    <name type="scientific">Oryza nivara</name>
    <name type="common">Indian wild rice</name>
    <name type="synonym">Oryza sativa f. spontanea</name>
    <dbReference type="NCBI Taxonomy" id="4536"/>
    <lineage>
        <taxon>Eukaryota</taxon>
        <taxon>Viridiplantae</taxon>
        <taxon>Streptophyta</taxon>
        <taxon>Embryophyta</taxon>
        <taxon>Tracheophyta</taxon>
        <taxon>Spermatophyta</taxon>
        <taxon>Magnoliopsida</taxon>
        <taxon>Liliopsida</taxon>
        <taxon>Poales</taxon>
        <taxon>Poaceae</taxon>
        <taxon>BOP clade</taxon>
        <taxon>Oryzoideae</taxon>
        <taxon>Oryzeae</taxon>
        <taxon>Oryzinae</taxon>
        <taxon>Oryza</taxon>
    </lineage>
</organism>
<dbReference type="STRING" id="4536.A0A0E0IHV4"/>
<dbReference type="HOGENOM" id="CLU_1734313_0_0_1"/>
<dbReference type="AlphaFoldDB" id="A0A0E0IHV4"/>
<sequence>MSDAAEIQLQITGVRGQEDVVAECDMGTSRADATAAAPPPVSSKRLRWWAVVLANIVIVLGGQSVATLLGGGGLWLVTMLWSCGAPLARPAAALLPNRLTGPSLTEPSEWWRRQSSARAGLDGRLSPSAAGCVEKRGEEKK</sequence>
<dbReference type="EnsemblPlants" id="ONIVA09G05400.1">
    <property type="protein sequence ID" value="ONIVA09G05400.1"/>
    <property type="gene ID" value="ONIVA09G05400"/>
</dbReference>